<evidence type="ECO:0000256" key="2">
    <source>
        <dbReference type="ARBA" id="ARBA00023004"/>
    </source>
</evidence>
<dbReference type="PANTHER" id="PTHR10293">
    <property type="entry name" value="GLUTAREDOXIN FAMILY MEMBER"/>
    <property type="match status" value="1"/>
</dbReference>
<dbReference type="GO" id="GO:0006879">
    <property type="term" value="P:intracellular iron ion homeostasis"/>
    <property type="evidence" value="ECO:0007669"/>
    <property type="project" value="TreeGrafter"/>
</dbReference>
<dbReference type="EnsemblMetazoa" id="Aqu2.1.39349_001">
    <property type="protein sequence ID" value="Aqu2.1.39349_001"/>
    <property type="gene ID" value="Aqu2.1.39349"/>
</dbReference>
<gene>
    <name evidence="5" type="primary">100640104</name>
</gene>
<evidence type="ECO:0000259" key="4">
    <source>
        <dbReference type="Pfam" id="PF00462"/>
    </source>
</evidence>
<evidence type="ECO:0000256" key="3">
    <source>
        <dbReference type="ARBA" id="ARBA00023014"/>
    </source>
</evidence>
<dbReference type="GO" id="GO:0051536">
    <property type="term" value="F:iron-sulfur cluster binding"/>
    <property type="evidence" value="ECO:0007669"/>
    <property type="project" value="UniProtKB-KW"/>
</dbReference>
<dbReference type="GO" id="GO:0005829">
    <property type="term" value="C:cytosol"/>
    <property type="evidence" value="ECO:0007669"/>
    <property type="project" value="TreeGrafter"/>
</dbReference>
<dbReference type="KEGG" id="aqu:100640104"/>
<dbReference type="Gene3D" id="3.40.30.10">
    <property type="entry name" value="Glutaredoxin"/>
    <property type="match status" value="2"/>
</dbReference>
<reference evidence="6" key="1">
    <citation type="journal article" date="2010" name="Nature">
        <title>The Amphimedon queenslandica genome and the evolution of animal complexity.</title>
        <authorList>
            <person name="Srivastava M."/>
            <person name="Simakov O."/>
            <person name="Chapman J."/>
            <person name="Fahey B."/>
            <person name="Gauthier M.E."/>
            <person name="Mitros T."/>
            <person name="Richards G.S."/>
            <person name="Conaco C."/>
            <person name="Dacre M."/>
            <person name="Hellsten U."/>
            <person name="Larroux C."/>
            <person name="Putnam N.H."/>
            <person name="Stanke M."/>
            <person name="Adamska M."/>
            <person name="Darling A."/>
            <person name="Degnan S.M."/>
            <person name="Oakley T.H."/>
            <person name="Plachetzki D.C."/>
            <person name="Zhai Y."/>
            <person name="Adamski M."/>
            <person name="Calcino A."/>
            <person name="Cummins S.F."/>
            <person name="Goodstein D.M."/>
            <person name="Harris C."/>
            <person name="Jackson D.J."/>
            <person name="Leys S.P."/>
            <person name="Shu S."/>
            <person name="Woodcroft B.J."/>
            <person name="Vervoort M."/>
            <person name="Kosik K.S."/>
            <person name="Manning G."/>
            <person name="Degnan B.M."/>
            <person name="Rokhsar D.S."/>
        </authorList>
    </citation>
    <scope>NUCLEOTIDE SEQUENCE [LARGE SCALE GENOMIC DNA]</scope>
</reference>
<dbReference type="InterPro" id="IPR004480">
    <property type="entry name" value="Monothiol_GRX-rel"/>
</dbReference>
<dbReference type="SUPFAM" id="SSF52833">
    <property type="entry name" value="Thioredoxin-like"/>
    <property type="match status" value="2"/>
</dbReference>
<dbReference type="GO" id="GO:0046872">
    <property type="term" value="F:metal ion binding"/>
    <property type="evidence" value="ECO:0007669"/>
    <property type="project" value="UniProtKB-KW"/>
</dbReference>
<dbReference type="EnsemblMetazoa" id="XM_019993407.1">
    <property type="protein sequence ID" value="XP_019848966.1"/>
    <property type="gene ID" value="LOC100640104"/>
</dbReference>
<evidence type="ECO:0000256" key="1">
    <source>
        <dbReference type="ARBA" id="ARBA00022723"/>
    </source>
</evidence>
<dbReference type="AlphaFoldDB" id="A0A1X7VHR7"/>
<name>A0A1X7VHR7_AMPQE</name>
<dbReference type="GO" id="GO:0005634">
    <property type="term" value="C:nucleus"/>
    <property type="evidence" value="ECO:0007669"/>
    <property type="project" value="TreeGrafter"/>
</dbReference>
<evidence type="ECO:0000313" key="5">
    <source>
        <dbReference type="EnsemblMetazoa" id="Aqu2.1.39349_001"/>
    </source>
</evidence>
<dbReference type="PROSITE" id="PS51354">
    <property type="entry name" value="GLUTAREDOXIN_2"/>
    <property type="match status" value="2"/>
</dbReference>
<dbReference type="InterPro" id="IPR002109">
    <property type="entry name" value="Glutaredoxin"/>
</dbReference>
<accession>A0A1X7VHR7</accession>
<dbReference type="CDD" id="cd03028">
    <property type="entry name" value="GRX_PICOT_like"/>
    <property type="match status" value="2"/>
</dbReference>
<dbReference type="FunFam" id="3.40.30.10:FF:000012">
    <property type="entry name" value="Monothiol glutaredoxin"/>
    <property type="match status" value="1"/>
</dbReference>
<dbReference type="NCBIfam" id="TIGR00365">
    <property type="entry name" value="Grx4 family monothiol glutaredoxin"/>
    <property type="match status" value="1"/>
</dbReference>
<dbReference type="Pfam" id="PF00462">
    <property type="entry name" value="Glutaredoxin"/>
    <property type="match status" value="2"/>
</dbReference>
<keyword evidence="2" id="KW-0408">Iron</keyword>
<sequence>MKGTPEHPRCGFSKQMVSILQNLNADFSSFDVLQDLEVRNGLKEFSNWPTYPQLYVKGEFIGGLDIIKDLNESGELIKVVPKVMPLDERLKILTSQSHIMLFMKGTPDNPKCGFSKAICSILKEIDVQFEAYDILEDEDIRQGLKTYSNWPTYPQLYANGNFLGGLDIVRDLHSSGELVTALQKP</sequence>
<reference evidence="5" key="2">
    <citation type="submission" date="2017-05" db="UniProtKB">
        <authorList>
            <consortium name="EnsemblMetazoa"/>
        </authorList>
    </citation>
    <scope>IDENTIFICATION</scope>
</reference>
<dbReference type="PANTHER" id="PTHR10293:SF73">
    <property type="entry name" value="GLUTAREDOXIN-3"/>
    <property type="match status" value="1"/>
</dbReference>
<proteinExistence type="predicted"/>
<evidence type="ECO:0000313" key="6">
    <source>
        <dbReference type="Proteomes" id="UP000007879"/>
    </source>
</evidence>
<dbReference type="eggNOG" id="KOG0911">
    <property type="taxonomic scope" value="Eukaryota"/>
</dbReference>
<organism evidence="5">
    <name type="scientific">Amphimedon queenslandica</name>
    <name type="common">Sponge</name>
    <dbReference type="NCBI Taxonomy" id="400682"/>
    <lineage>
        <taxon>Eukaryota</taxon>
        <taxon>Metazoa</taxon>
        <taxon>Porifera</taxon>
        <taxon>Demospongiae</taxon>
        <taxon>Heteroscleromorpha</taxon>
        <taxon>Haplosclerida</taxon>
        <taxon>Niphatidae</taxon>
        <taxon>Amphimedon</taxon>
    </lineage>
</organism>
<keyword evidence="1" id="KW-0479">Metal-binding</keyword>
<dbReference type="InParanoid" id="A0A1X7VHR7"/>
<protein>
    <recommendedName>
        <fullName evidence="4">Glutaredoxin domain-containing protein</fullName>
    </recommendedName>
</protein>
<dbReference type="Proteomes" id="UP000007879">
    <property type="component" value="Unassembled WGS sequence"/>
</dbReference>
<dbReference type="InterPro" id="IPR033658">
    <property type="entry name" value="GRX_PICOT-like"/>
</dbReference>
<dbReference type="OrthoDB" id="415696at2759"/>
<dbReference type="InterPro" id="IPR036249">
    <property type="entry name" value="Thioredoxin-like_sf"/>
</dbReference>
<keyword evidence="6" id="KW-1185">Reference proteome</keyword>
<dbReference type="STRING" id="400682.A0A1X7VHR7"/>
<keyword evidence="3" id="KW-0411">Iron-sulfur</keyword>
<feature type="domain" description="Glutaredoxin" evidence="4">
    <location>
        <begin position="8"/>
        <end position="61"/>
    </location>
</feature>
<feature type="domain" description="Glutaredoxin" evidence="4">
    <location>
        <begin position="99"/>
        <end position="162"/>
    </location>
</feature>